<dbReference type="SUPFAM" id="SSF55248">
    <property type="entry name" value="PCD-like"/>
    <property type="match status" value="1"/>
</dbReference>
<dbReference type="Pfam" id="PF01329">
    <property type="entry name" value="Pterin_4a"/>
    <property type="match status" value="1"/>
</dbReference>
<evidence type="ECO:0000256" key="1">
    <source>
        <dbReference type="ARBA" id="ARBA00001554"/>
    </source>
</evidence>
<dbReference type="PANTHER" id="PTHR42805:SF1">
    <property type="entry name" value="PTERIN-4-ALPHA-CARBINOLAMINE DEHYDRATASE-RELATED"/>
    <property type="match status" value="1"/>
</dbReference>
<dbReference type="AlphaFoldDB" id="Q1YT63"/>
<reference evidence="5 6" key="1">
    <citation type="submission" date="2006-03" db="EMBL/GenBank/DDBJ databases">
        <authorList>
            <person name="Giovannoni S.J."/>
            <person name="Cho J.-C."/>
            <person name="Ferriera S."/>
            <person name="Johnson J."/>
            <person name="Kravitz S."/>
            <person name="Halpern A."/>
            <person name="Remington K."/>
            <person name="Beeson K."/>
            <person name="Tran B."/>
            <person name="Rogers Y.-H."/>
            <person name="Friedman R."/>
            <person name="Venter J.C."/>
        </authorList>
    </citation>
    <scope>NUCLEOTIDE SEQUENCE [LARGE SCALE GENOMIC DNA]</scope>
    <source>
        <strain evidence="5 6">HTCC2207</strain>
    </source>
</reference>
<dbReference type="EMBL" id="AAPI01000002">
    <property type="protein sequence ID" value="EAS47624.1"/>
    <property type="molecule type" value="Genomic_DNA"/>
</dbReference>
<dbReference type="STRING" id="314287.GB2207_02432"/>
<proteinExistence type="inferred from homology"/>
<dbReference type="GO" id="GO:0008124">
    <property type="term" value="F:4-alpha-hydroxytetrahydrobiopterin dehydratase activity"/>
    <property type="evidence" value="ECO:0007669"/>
    <property type="project" value="UniProtKB-UniRule"/>
</dbReference>
<keyword evidence="3 4" id="KW-0456">Lyase</keyword>
<dbReference type="EC" id="4.2.1.96" evidence="4"/>
<accession>Q1YT63</accession>
<dbReference type="eggNOG" id="COG2154">
    <property type="taxonomic scope" value="Bacteria"/>
</dbReference>
<dbReference type="HOGENOM" id="CLU_081974_2_2_6"/>
<sequence length="113" mass="12919">MTQLHQQQCILCRADSDPVVGNELDNLMLELSDWRLETCGSVKQLEKLFSFSDYAQSMAFTQRIGQLAEAEDHHPSILTEWGKVRVTWWTHAINGLHINDFICAAKTDELAEQ</sequence>
<keyword evidence="6" id="KW-1185">Reference proteome</keyword>
<protein>
    <recommendedName>
        <fullName evidence="4">Putative pterin-4-alpha-carbinolamine dehydratase</fullName>
        <shortName evidence="4">PHS</shortName>
        <ecNumber evidence="4">4.2.1.96</ecNumber>
    </recommendedName>
    <alternativeName>
        <fullName evidence="4">4-alpha-hydroxy-tetrahydropterin dehydratase</fullName>
    </alternativeName>
    <alternativeName>
        <fullName evidence="4">Pterin carbinolamine dehydratase</fullName>
        <shortName evidence="4">PCD</shortName>
    </alternativeName>
</protein>
<dbReference type="NCBIfam" id="NF002016">
    <property type="entry name" value="PRK00823.1-1"/>
    <property type="match status" value="1"/>
</dbReference>
<dbReference type="InterPro" id="IPR036428">
    <property type="entry name" value="PCD_sf"/>
</dbReference>
<dbReference type="CDD" id="cd00913">
    <property type="entry name" value="PCD_DCoH_subfamily_a"/>
    <property type="match status" value="1"/>
</dbReference>
<comment type="catalytic activity">
    <reaction evidence="1 4">
        <text>(4aS,6R)-4a-hydroxy-L-erythro-5,6,7,8-tetrahydrobiopterin = (6R)-L-erythro-6,7-dihydrobiopterin + H2O</text>
        <dbReference type="Rhea" id="RHEA:11920"/>
        <dbReference type="ChEBI" id="CHEBI:15377"/>
        <dbReference type="ChEBI" id="CHEBI:15642"/>
        <dbReference type="ChEBI" id="CHEBI:43120"/>
        <dbReference type="EC" id="4.2.1.96"/>
    </reaction>
</comment>
<dbReference type="InterPro" id="IPR001533">
    <property type="entry name" value="Pterin_deHydtase"/>
</dbReference>
<evidence type="ECO:0000256" key="2">
    <source>
        <dbReference type="ARBA" id="ARBA00006472"/>
    </source>
</evidence>
<evidence type="ECO:0000256" key="3">
    <source>
        <dbReference type="ARBA" id="ARBA00023239"/>
    </source>
</evidence>
<comment type="similarity">
    <text evidence="2 4">Belongs to the pterin-4-alpha-carbinolamine dehydratase family.</text>
</comment>
<organism evidence="5 6">
    <name type="scientific">gamma proteobacterium HTCC2207</name>
    <dbReference type="NCBI Taxonomy" id="314287"/>
    <lineage>
        <taxon>Bacteria</taxon>
        <taxon>Pseudomonadati</taxon>
        <taxon>Pseudomonadota</taxon>
        <taxon>Gammaproteobacteria</taxon>
        <taxon>Cellvibrionales</taxon>
        <taxon>Porticoccaceae</taxon>
        <taxon>SAR92 clade</taxon>
    </lineage>
</organism>
<dbReference type="Proteomes" id="UP000005555">
    <property type="component" value="Unassembled WGS sequence"/>
</dbReference>
<evidence type="ECO:0000256" key="4">
    <source>
        <dbReference type="HAMAP-Rule" id="MF_00434"/>
    </source>
</evidence>
<dbReference type="InterPro" id="IPR050376">
    <property type="entry name" value="Pterin-4-alpha-carb_dehyd"/>
</dbReference>
<dbReference type="OrthoDB" id="5294615at2"/>
<dbReference type="HAMAP" id="MF_00434">
    <property type="entry name" value="Pterin_4_alpha"/>
    <property type="match status" value="1"/>
</dbReference>
<dbReference type="GO" id="GO:0006729">
    <property type="term" value="P:tetrahydrobiopterin biosynthetic process"/>
    <property type="evidence" value="ECO:0007669"/>
    <property type="project" value="InterPro"/>
</dbReference>
<dbReference type="Gene3D" id="3.30.1360.20">
    <property type="entry name" value="Transcriptional coactivator/pterin dehydratase"/>
    <property type="match status" value="1"/>
</dbReference>
<evidence type="ECO:0000313" key="5">
    <source>
        <dbReference type="EMBL" id="EAS47624.1"/>
    </source>
</evidence>
<comment type="caution">
    <text evidence="5">The sequence shown here is derived from an EMBL/GenBank/DDBJ whole genome shotgun (WGS) entry which is preliminary data.</text>
</comment>
<evidence type="ECO:0000313" key="6">
    <source>
        <dbReference type="Proteomes" id="UP000005555"/>
    </source>
</evidence>
<name>Q1YT63_9GAMM</name>
<dbReference type="PANTHER" id="PTHR42805">
    <property type="entry name" value="PTERIN-4-ALPHA-CARBINOLAMINE DEHYDRATASE-RELATED"/>
    <property type="match status" value="1"/>
</dbReference>
<gene>
    <name evidence="5" type="ORF">GB2207_02432</name>
</gene>